<dbReference type="SUPFAM" id="SSF56784">
    <property type="entry name" value="HAD-like"/>
    <property type="match status" value="1"/>
</dbReference>
<sequence>MVVLSYGVWYNEIMNAEIKLIALDLDGTLLNSKKEISKENITAIKKAREQGVHVVITTGRPLIAIHHLLDELDMTDYNDFSITFNGGLVQRNTGDILSKKTFNLAEASDIKEMTNQLGMPCDLLSEGTVLMTDSAVPSLYPKINKLLTFKQSNLDQLTADTIINKIVSCQEADFIDSKIPLFPATFFTKYEIFKSQAKLVEFMPKGINKAYGLAQLAKILNLKAENVMAMGDEENDMSMIEWAGYGVAMGNAVEKLKKAANIIADRTNEEHAVASVINEYVIK</sequence>
<dbReference type="PANTHER" id="PTHR10000">
    <property type="entry name" value="PHOSPHOSERINE PHOSPHATASE"/>
    <property type="match status" value="1"/>
</dbReference>
<organism evidence="1 2">
    <name type="scientific">Lactococcus fujiensis JCM 16395</name>
    <dbReference type="NCBI Taxonomy" id="1291764"/>
    <lineage>
        <taxon>Bacteria</taxon>
        <taxon>Bacillati</taxon>
        <taxon>Bacillota</taxon>
        <taxon>Bacilli</taxon>
        <taxon>Lactobacillales</taxon>
        <taxon>Streptococcaceae</taxon>
        <taxon>Lactococcus</taxon>
    </lineage>
</organism>
<dbReference type="AlphaFoldDB" id="A0A2A5RQ10"/>
<keyword evidence="2" id="KW-1185">Reference proteome</keyword>
<accession>A0A2A5RQ10</accession>
<comment type="caution">
    <text evidence="1">The sequence shown here is derived from an EMBL/GenBank/DDBJ whole genome shotgun (WGS) entry which is preliminary data.</text>
</comment>
<dbReference type="InterPro" id="IPR023214">
    <property type="entry name" value="HAD_sf"/>
</dbReference>
<keyword evidence="1" id="KW-0378">Hydrolase</keyword>
<dbReference type="GO" id="GO:0005829">
    <property type="term" value="C:cytosol"/>
    <property type="evidence" value="ECO:0007669"/>
    <property type="project" value="TreeGrafter"/>
</dbReference>
<dbReference type="Gene3D" id="3.40.50.1000">
    <property type="entry name" value="HAD superfamily/HAD-like"/>
    <property type="match status" value="1"/>
</dbReference>
<dbReference type="NCBIfam" id="TIGR00099">
    <property type="entry name" value="Cof-subfamily"/>
    <property type="match status" value="1"/>
</dbReference>
<dbReference type="InterPro" id="IPR036412">
    <property type="entry name" value="HAD-like_sf"/>
</dbReference>
<dbReference type="InterPro" id="IPR006379">
    <property type="entry name" value="HAD-SF_hydro_IIB"/>
</dbReference>
<gene>
    <name evidence="1" type="ORF">RT41_GL000275</name>
</gene>
<dbReference type="GO" id="GO:0016791">
    <property type="term" value="F:phosphatase activity"/>
    <property type="evidence" value="ECO:0007669"/>
    <property type="project" value="TreeGrafter"/>
</dbReference>
<name>A0A2A5RQ10_9LACT</name>
<dbReference type="GO" id="GO:0000287">
    <property type="term" value="F:magnesium ion binding"/>
    <property type="evidence" value="ECO:0007669"/>
    <property type="project" value="TreeGrafter"/>
</dbReference>
<dbReference type="STRING" id="1291764.GCA_001311235_00172"/>
<dbReference type="Gene3D" id="3.30.1240.10">
    <property type="match status" value="1"/>
</dbReference>
<dbReference type="PANTHER" id="PTHR10000:SF8">
    <property type="entry name" value="HAD SUPERFAMILY HYDROLASE-LIKE, TYPE 3"/>
    <property type="match status" value="1"/>
</dbReference>
<dbReference type="EMBL" id="JXJU01000001">
    <property type="protein sequence ID" value="PCS01511.1"/>
    <property type="molecule type" value="Genomic_DNA"/>
</dbReference>
<proteinExistence type="predicted"/>
<dbReference type="SFLD" id="SFLDS00003">
    <property type="entry name" value="Haloacid_Dehalogenase"/>
    <property type="match status" value="1"/>
</dbReference>
<dbReference type="PROSITE" id="PS01228">
    <property type="entry name" value="COF_1"/>
    <property type="match status" value="1"/>
</dbReference>
<dbReference type="InterPro" id="IPR000150">
    <property type="entry name" value="Cof"/>
</dbReference>
<dbReference type="SFLD" id="SFLDG01140">
    <property type="entry name" value="C2.B:_Phosphomannomutase_and_P"/>
    <property type="match status" value="1"/>
</dbReference>
<dbReference type="CDD" id="cd07516">
    <property type="entry name" value="HAD_Pase"/>
    <property type="match status" value="1"/>
</dbReference>
<evidence type="ECO:0000313" key="2">
    <source>
        <dbReference type="Proteomes" id="UP000218181"/>
    </source>
</evidence>
<protein>
    <submittedName>
        <fullName evidence="1">HAD superfamily hydrolase</fullName>
    </submittedName>
</protein>
<reference evidence="1 2" key="1">
    <citation type="submission" date="2014-12" db="EMBL/GenBank/DDBJ databases">
        <title>Draft genome sequences of 10 type strains of Lactococcus.</title>
        <authorList>
            <person name="Sun Z."/>
            <person name="Zhong Z."/>
            <person name="Liu W."/>
            <person name="Zhang W."/>
            <person name="Zhang H."/>
        </authorList>
    </citation>
    <scope>NUCLEOTIDE SEQUENCE [LARGE SCALE GENOMIC DNA]</scope>
    <source>
        <strain evidence="1 2">JCM 16395</strain>
    </source>
</reference>
<dbReference type="NCBIfam" id="TIGR01484">
    <property type="entry name" value="HAD-SF-IIB"/>
    <property type="match status" value="1"/>
</dbReference>
<dbReference type="SFLD" id="SFLDG01144">
    <property type="entry name" value="C2.B.4:_PGP_Like"/>
    <property type="match status" value="1"/>
</dbReference>
<evidence type="ECO:0000313" key="1">
    <source>
        <dbReference type="EMBL" id="PCS01511.1"/>
    </source>
</evidence>
<dbReference type="Pfam" id="PF08282">
    <property type="entry name" value="Hydrolase_3"/>
    <property type="match status" value="1"/>
</dbReference>
<dbReference type="Proteomes" id="UP000218181">
    <property type="component" value="Unassembled WGS sequence"/>
</dbReference>